<evidence type="ECO:0000256" key="2">
    <source>
        <dbReference type="ARBA" id="ARBA00023015"/>
    </source>
</evidence>
<dbReference type="SUPFAM" id="SSF46785">
    <property type="entry name" value="Winged helix' DNA-binding domain"/>
    <property type="match status" value="1"/>
</dbReference>
<accession>A0A951PBJ0</accession>
<proteinExistence type="inferred from homology"/>
<dbReference type="Proteomes" id="UP000707356">
    <property type="component" value="Unassembled WGS sequence"/>
</dbReference>
<dbReference type="PROSITE" id="PS50931">
    <property type="entry name" value="HTH_LYSR"/>
    <property type="match status" value="1"/>
</dbReference>
<dbReference type="SUPFAM" id="SSF53850">
    <property type="entry name" value="Periplasmic binding protein-like II"/>
    <property type="match status" value="1"/>
</dbReference>
<dbReference type="PANTHER" id="PTHR30419">
    <property type="entry name" value="HTH-TYPE TRANSCRIPTIONAL REGULATOR YBHD"/>
    <property type="match status" value="1"/>
</dbReference>
<dbReference type="Gene3D" id="3.40.190.290">
    <property type="match status" value="1"/>
</dbReference>
<evidence type="ECO:0000313" key="7">
    <source>
        <dbReference type="Proteomes" id="UP000707356"/>
    </source>
</evidence>
<keyword evidence="4" id="KW-0804">Transcription</keyword>
<dbReference type="InterPro" id="IPR036388">
    <property type="entry name" value="WH-like_DNA-bd_sf"/>
</dbReference>
<dbReference type="AlphaFoldDB" id="A0A951PBJ0"/>
<dbReference type="InterPro" id="IPR050950">
    <property type="entry name" value="HTH-type_LysR_regulators"/>
</dbReference>
<dbReference type="FunFam" id="1.10.10.10:FF:000001">
    <property type="entry name" value="LysR family transcriptional regulator"/>
    <property type="match status" value="1"/>
</dbReference>
<gene>
    <name evidence="6" type="ORF">KME07_13420</name>
</gene>
<dbReference type="InterPro" id="IPR005119">
    <property type="entry name" value="LysR_subst-bd"/>
</dbReference>
<evidence type="ECO:0000256" key="4">
    <source>
        <dbReference type="ARBA" id="ARBA00023163"/>
    </source>
</evidence>
<dbReference type="InterPro" id="IPR036390">
    <property type="entry name" value="WH_DNA-bd_sf"/>
</dbReference>
<protein>
    <submittedName>
        <fullName evidence="6">LysR family transcriptional regulator</fullName>
    </submittedName>
</protein>
<dbReference type="EMBL" id="JAHHHV010000068">
    <property type="protein sequence ID" value="MBW4466418.1"/>
    <property type="molecule type" value="Genomic_DNA"/>
</dbReference>
<name>A0A951PBJ0_9CYAN</name>
<keyword evidence="3" id="KW-0238">DNA-binding</keyword>
<evidence type="ECO:0000256" key="1">
    <source>
        <dbReference type="ARBA" id="ARBA00009437"/>
    </source>
</evidence>
<reference evidence="6" key="1">
    <citation type="submission" date="2021-05" db="EMBL/GenBank/DDBJ databases">
        <authorList>
            <person name="Pietrasiak N."/>
            <person name="Ward R."/>
            <person name="Stajich J.E."/>
            <person name="Kurbessoian T."/>
        </authorList>
    </citation>
    <scope>NUCLEOTIDE SEQUENCE</scope>
    <source>
        <strain evidence="6">GSE-TBD4-15B</strain>
    </source>
</reference>
<dbReference type="PRINTS" id="PR00039">
    <property type="entry name" value="HTHLYSR"/>
</dbReference>
<dbReference type="PANTHER" id="PTHR30419:SF8">
    <property type="entry name" value="NITROGEN ASSIMILATION TRANSCRIPTIONAL ACTIVATOR-RELATED"/>
    <property type="match status" value="1"/>
</dbReference>
<evidence type="ECO:0000259" key="5">
    <source>
        <dbReference type="PROSITE" id="PS50931"/>
    </source>
</evidence>
<dbReference type="CDD" id="cd05466">
    <property type="entry name" value="PBP2_LTTR_substrate"/>
    <property type="match status" value="1"/>
</dbReference>
<dbReference type="GO" id="GO:0005829">
    <property type="term" value="C:cytosol"/>
    <property type="evidence" value="ECO:0007669"/>
    <property type="project" value="TreeGrafter"/>
</dbReference>
<organism evidence="6 7">
    <name type="scientific">Pegethrix bostrychoides GSE-TBD4-15B</name>
    <dbReference type="NCBI Taxonomy" id="2839662"/>
    <lineage>
        <taxon>Bacteria</taxon>
        <taxon>Bacillati</taxon>
        <taxon>Cyanobacteriota</taxon>
        <taxon>Cyanophyceae</taxon>
        <taxon>Oculatellales</taxon>
        <taxon>Oculatellaceae</taxon>
        <taxon>Pegethrix</taxon>
    </lineage>
</organism>
<comment type="similarity">
    <text evidence="1">Belongs to the LysR transcriptional regulatory family.</text>
</comment>
<sequence>MKANSQNQMKLSQLRILVAVAEQENFSEAALRLEISQSAVSHAIAALEEHLGVMLVARGRQGARLTPVGERIVTHARQILHQTDEISKEAELARGLDGGQVRISSFRSIATHLLPTVITRFHSQFPAIAVSLAEQDDYPQVEQALRDGRADIGFTLLPASEDIETYELLRDEFVVLLPPTFQPAHPQLTWAELAAQSLIMPPATPMMQPLYSHARNHDCKLTVAYEVETDATIVNLVAQGLGATVLPRLAAEPIPPTVQVCSLPLPLHRVIGVAVLAEAMHPPAVYAFLELIKKAQ</sequence>
<dbReference type="InterPro" id="IPR000847">
    <property type="entry name" value="LysR_HTH_N"/>
</dbReference>
<comment type="caution">
    <text evidence="6">The sequence shown here is derived from an EMBL/GenBank/DDBJ whole genome shotgun (WGS) entry which is preliminary data.</text>
</comment>
<reference evidence="6" key="2">
    <citation type="journal article" date="2022" name="Microbiol. Resour. Announc.">
        <title>Metagenome Sequencing to Explore Phylogenomics of Terrestrial Cyanobacteria.</title>
        <authorList>
            <person name="Ward R.D."/>
            <person name="Stajich J.E."/>
            <person name="Johansen J.R."/>
            <person name="Huntemann M."/>
            <person name="Clum A."/>
            <person name="Foster B."/>
            <person name="Foster B."/>
            <person name="Roux S."/>
            <person name="Palaniappan K."/>
            <person name="Varghese N."/>
            <person name="Mukherjee S."/>
            <person name="Reddy T.B.K."/>
            <person name="Daum C."/>
            <person name="Copeland A."/>
            <person name="Chen I.A."/>
            <person name="Ivanova N.N."/>
            <person name="Kyrpides N.C."/>
            <person name="Shapiro N."/>
            <person name="Eloe-Fadrosh E.A."/>
            <person name="Pietrasiak N."/>
        </authorList>
    </citation>
    <scope>NUCLEOTIDE SEQUENCE</scope>
    <source>
        <strain evidence="6">GSE-TBD4-15B</strain>
    </source>
</reference>
<dbReference type="GO" id="GO:0003677">
    <property type="term" value="F:DNA binding"/>
    <property type="evidence" value="ECO:0007669"/>
    <property type="project" value="UniProtKB-KW"/>
</dbReference>
<dbReference type="Pfam" id="PF03466">
    <property type="entry name" value="LysR_substrate"/>
    <property type="match status" value="1"/>
</dbReference>
<dbReference type="GO" id="GO:0003700">
    <property type="term" value="F:DNA-binding transcription factor activity"/>
    <property type="evidence" value="ECO:0007669"/>
    <property type="project" value="InterPro"/>
</dbReference>
<keyword evidence="2" id="KW-0805">Transcription regulation</keyword>
<evidence type="ECO:0000256" key="3">
    <source>
        <dbReference type="ARBA" id="ARBA00023125"/>
    </source>
</evidence>
<dbReference type="Gene3D" id="1.10.10.10">
    <property type="entry name" value="Winged helix-like DNA-binding domain superfamily/Winged helix DNA-binding domain"/>
    <property type="match status" value="1"/>
</dbReference>
<evidence type="ECO:0000313" key="6">
    <source>
        <dbReference type="EMBL" id="MBW4466418.1"/>
    </source>
</evidence>
<feature type="domain" description="HTH lysR-type" evidence="5">
    <location>
        <begin position="9"/>
        <end position="66"/>
    </location>
</feature>
<dbReference type="Pfam" id="PF00126">
    <property type="entry name" value="HTH_1"/>
    <property type="match status" value="1"/>
</dbReference>